<dbReference type="AlphaFoldDB" id="A0A5C5G6I8"/>
<evidence type="ECO:0000313" key="3">
    <source>
        <dbReference type="Proteomes" id="UP000311382"/>
    </source>
</evidence>
<feature type="compositionally biased region" description="Low complexity" evidence="1">
    <location>
        <begin position="301"/>
        <end position="311"/>
    </location>
</feature>
<feature type="region of interest" description="Disordered" evidence="1">
    <location>
        <begin position="1"/>
        <end position="25"/>
    </location>
</feature>
<feature type="compositionally biased region" description="Pro residues" evidence="1">
    <location>
        <begin position="312"/>
        <end position="323"/>
    </location>
</feature>
<protein>
    <submittedName>
        <fullName evidence="2">Uncharacterized protein</fullName>
    </submittedName>
</protein>
<comment type="caution">
    <text evidence="2">The sequence shown here is derived from an EMBL/GenBank/DDBJ whole genome shotgun (WGS) entry which is preliminary data.</text>
</comment>
<organism evidence="2 3">
    <name type="scientific">Rhodotorula diobovata</name>
    <dbReference type="NCBI Taxonomy" id="5288"/>
    <lineage>
        <taxon>Eukaryota</taxon>
        <taxon>Fungi</taxon>
        <taxon>Dikarya</taxon>
        <taxon>Basidiomycota</taxon>
        <taxon>Pucciniomycotina</taxon>
        <taxon>Microbotryomycetes</taxon>
        <taxon>Sporidiobolales</taxon>
        <taxon>Sporidiobolaceae</taxon>
        <taxon>Rhodotorula</taxon>
    </lineage>
</organism>
<feature type="compositionally biased region" description="Polar residues" evidence="1">
    <location>
        <begin position="1"/>
        <end position="11"/>
    </location>
</feature>
<sequence length="623" mass="65491">MVWRNPSQATPYQEDHPLPAADLERSNTGTSFSTFFFGRTTRLNVSRRHDDSLQTAVPAPLLPYLSPRSRGARDARTLPLRASKLVHVEKLPREERIVAWQSARDDELGGLERWREEVAREVGREEQENGTRRAVRDAASEVRELMDTSPFSTSFVVGSLKLPLSPVEPSSPVEHLDPLQRDSASFAAAPLVEASHPPREDRMPFPSSEPATAGAPPPPAPLAMRTDAHMVHPVAYRFPSTPAPPTPPFPSLVRIHPAPSPSPASALSPVSPATVSPPPRTSSLPFNDLLRVGPPTPTPTLTPSSSSSLAPIFPPSPSRPVPPQCGFVPPKAATLLGLFDPAAQRHRAVGKVGSTAAAAPTGGARGRSPPGSQQRHSHETTSASQSQSQGTGTGWTASTSFSAHRRGHAGSSSASSRGYTASQTTAATTGGKLSVDLTRGVPRLVAVGPVAAAKAQPTTTGVVRMRQAGMASLPDLHDLSAGAGSSAPQHVSVRPRAPAPWATWKSEHGLGQEQQEELEDLASSSSCSSSSGGAESAIDGFRSVRRDARRKSSFRCRGPRRRGAARSKARGDGASAPRGGTAGAGAGAMRSLLVRSLSRGSSRTGGMLVRALSGRRGEGVRDE</sequence>
<feature type="compositionally biased region" description="Low complexity" evidence="1">
    <location>
        <begin position="380"/>
        <end position="402"/>
    </location>
</feature>
<accession>A0A5C5G6I8</accession>
<feature type="compositionally biased region" description="Low complexity" evidence="1">
    <location>
        <begin position="409"/>
        <end position="429"/>
    </location>
</feature>
<reference evidence="2 3" key="1">
    <citation type="submission" date="2019-03" db="EMBL/GenBank/DDBJ databases">
        <title>Rhodosporidium diobovatum UCD-FST 08-225 genome sequencing, assembly, and annotation.</title>
        <authorList>
            <person name="Fakankun I.U."/>
            <person name="Fristensky B."/>
            <person name="Levin D.B."/>
        </authorList>
    </citation>
    <scope>NUCLEOTIDE SEQUENCE [LARGE SCALE GENOMIC DNA]</scope>
    <source>
        <strain evidence="2 3">UCD-FST 08-225</strain>
    </source>
</reference>
<feature type="compositionally biased region" description="Basic residues" evidence="1">
    <location>
        <begin position="547"/>
        <end position="568"/>
    </location>
</feature>
<dbReference type="OrthoDB" id="2528683at2759"/>
<dbReference type="EMBL" id="SOZI01000001">
    <property type="protein sequence ID" value="TNY24763.1"/>
    <property type="molecule type" value="Genomic_DNA"/>
</dbReference>
<feature type="compositionally biased region" description="Low complexity" evidence="1">
    <location>
        <begin position="587"/>
        <end position="608"/>
    </location>
</feature>
<feature type="region of interest" description="Disordered" evidence="1">
    <location>
        <begin position="474"/>
        <end position="623"/>
    </location>
</feature>
<evidence type="ECO:0000256" key="1">
    <source>
        <dbReference type="SAM" id="MobiDB-lite"/>
    </source>
</evidence>
<feature type="compositionally biased region" description="Basic and acidic residues" evidence="1">
    <location>
        <begin position="13"/>
        <end position="25"/>
    </location>
</feature>
<feature type="region of interest" description="Disordered" evidence="1">
    <location>
        <begin position="247"/>
        <end position="328"/>
    </location>
</feature>
<feature type="compositionally biased region" description="Low complexity" evidence="1">
    <location>
        <begin position="521"/>
        <end position="537"/>
    </location>
</feature>
<feature type="region of interest" description="Disordered" evidence="1">
    <location>
        <begin position="194"/>
        <end position="224"/>
    </location>
</feature>
<feature type="compositionally biased region" description="Low complexity" evidence="1">
    <location>
        <begin position="263"/>
        <end position="274"/>
    </location>
</feature>
<feature type="region of interest" description="Disordered" evidence="1">
    <location>
        <begin position="347"/>
        <end position="431"/>
    </location>
</feature>
<keyword evidence="3" id="KW-1185">Reference proteome</keyword>
<dbReference type="Proteomes" id="UP000311382">
    <property type="component" value="Unassembled WGS sequence"/>
</dbReference>
<name>A0A5C5G6I8_9BASI</name>
<feature type="compositionally biased region" description="Low complexity" evidence="1">
    <location>
        <begin position="353"/>
        <end position="372"/>
    </location>
</feature>
<evidence type="ECO:0000313" key="2">
    <source>
        <dbReference type="EMBL" id="TNY24763.1"/>
    </source>
</evidence>
<proteinExistence type="predicted"/>
<gene>
    <name evidence="2" type="ORF">DMC30DRAFT_4781</name>
</gene>